<feature type="region of interest" description="Disordered" evidence="2">
    <location>
        <begin position="880"/>
        <end position="926"/>
    </location>
</feature>
<proteinExistence type="predicted"/>
<feature type="compositionally biased region" description="Polar residues" evidence="2">
    <location>
        <begin position="673"/>
        <end position="693"/>
    </location>
</feature>
<accession>A0AAX4J0V0</accession>
<feature type="compositionally biased region" description="Acidic residues" evidence="2">
    <location>
        <begin position="784"/>
        <end position="793"/>
    </location>
</feature>
<feature type="region of interest" description="Disordered" evidence="2">
    <location>
        <begin position="943"/>
        <end position="1023"/>
    </location>
</feature>
<feature type="coiled-coil region" evidence="1">
    <location>
        <begin position="544"/>
        <end position="578"/>
    </location>
</feature>
<feature type="region of interest" description="Disordered" evidence="2">
    <location>
        <begin position="218"/>
        <end position="252"/>
    </location>
</feature>
<dbReference type="AlphaFoldDB" id="A0AAX4J0V0"/>
<feature type="compositionally biased region" description="Basic residues" evidence="2">
    <location>
        <begin position="14"/>
        <end position="23"/>
    </location>
</feature>
<reference evidence="4" key="1">
    <citation type="journal article" date="2023" name="bioRxiv">
        <title>Complete genome of the Medicago anthracnose fungus, Colletotrichum destructivum, reveals a mini-chromosome-like region within a core chromosome.</title>
        <authorList>
            <person name="Lapalu N."/>
            <person name="Simon A."/>
            <person name="Lu A."/>
            <person name="Plaumann P.-L."/>
            <person name="Amselem J."/>
            <person name="Pigne S."/>
            <person name="Auger A."/>
            <person name="Koch C."/>
            <person name="Dallery J.-F."/>
            <person name="O'Connell R.J."/>
        </authorList>
    </citation>
    <scope>NUCLEOTIDE SEQUENCE [LARGE SCALE GENOMIC DNA]</scope>
    <source>
        <strain evidence="4">CBS 520.97</strain>
    </source>
</reference>
<dbReference type="KEGG" id="cdet:87950666"/>
<keyword evidence="1" id="KW-0175">Coiled coil</keyword>
<protein>
    <submittedName>
        <fullName evidence="3">Uncharacterized protein</fullName>
    </submittedName>
</protein>
<feature type="compositionally biased region" description="Polar residues" evidence="2">
    <location>
        <begin position="1"/>
        <end position="11"/>
    </location>
</feature>
<dbReference type="Proteomes" id="UP001322277">
    <property type="component" value="Chromosome 9"/>
</dbReference>
<gene>
    <name evidence="3" type="ORF">CDEST_14166</name>
</gene>
<feature type="compositionally biased region" description="Basic residues" evidence="2">
    <location>
        <begin position="56"/>
        <end position="71"/>
    </location>
</feature>
<feature type="compositionally biased region" description="Basic and acidic residues" evidence="2">
    <location>
        <begin position="966"/>
        <end position="977"/>
    </location>
</feature>
<evidence type="ECO:0000256" key="2">
    <source>
        <dbReference type="SAM" id="MobiDB-lite"/>
    </source>
</evidence>
<keyword evidence="4" id="KW-1185">Reference proteome</keyword>
<feature type="compositionally biased region" description="Low complexity" evidence="2">
    <location>
        <begin position="698"/>
        <end position="709"/>
    </location>
</feature>
<feature type="coiled-coil region" evidence="1">
    <location>
        <begin position="354"/>
        <end position="503"/>
    </location>
</feature>
<feature type="region of interest" description="Disordered" evidence="2">
    <location>
        <begin position="782"/>
        <end position="830"/>
    </location>
</feature>
<sequence length="1023" mass="112347">MATTSCTGTSKDNNRHHHRHHNRLLNCSRPPPAWVIPCRPPLLQSVESIQGQSRPVTRHQRHTNPRPKSRLGCRQYQYRTTTQAPLAIDNSFSPWSLLQVRWCWPPIASEAAKQIDTHNTTTPTHHPPSQSLSLTVTTLLDINPRPSTPRTTATPISLFCQSHDLVPLRKTSVSPALALCPSRPAFQARSPKSVPVPLRSQHAAHHSVSAAITMAELGTRIGPDPGSDPSPPHPDPDPDPNTTTEADADADIDIDIDIDTDTATLTSTSTFADTAQNNIHDADDARTRDADTMADFVQTPAPHPDEGPKMRCCCGRDDCAYLKHSCFVLETVEKDVHTAAKLGKALLARHEAYMADAERDRMSLNTRIEQLENEKEELQAENARTVEENRSLLDQLEMLNNTVQDSDIRIQTLEATLLSSHQAVRRLEGAAARAAEMERHIALLEQEQLRLQNTLITTESEARSAMQRWRKAERGISDLQEQLERMEREANEERERHVEVLGRMDRQREMEKELNAAAGRLKGAAAAKSLTTGKPAGSVVSHFVRDLLQDNANLQLGMAELREMLLNSNDEIQAMRDQLMCHQPIGEQNASATSTLRAEIGPDLGEMTQNISQELHIHHHYHVAEKTKPKKKRHSLNPGIFSPASISRSSTPPAVWRPGPSPIAPLASHSHKGSTSTVSVPPSNRWSVFSEQPSEFAPSSVPSSPQSNPRLSMFDRPMLETDIPMSPTTSLDPASPTWKLSHSKRPSEASTRSFSVPSKLLSVASPAPPAAPTLHVSQHISGTIEEEREENCSEEVPGLLTPNDDHPETETETETDTELSYSKDEEVPQRRLHRAVSHESIMSLSGGLDIHTLKVRPSQLTLRPLGGADAVFTGVTARSTISRGSDKRSDALLRDSLAGRPFSRMVSTPPRSASPSSTYSRHSQNSAGLGRWVSWRPWTGGSAASASRATTSTVAPPTTPTPAKRSGKDKEKEKDLLRAPGINQPGAIPGFQEYLAAHQRRGPPSKVSPDAVDVEALREGLAE</sequence>
<name>A0AAX4J0V0_9PEZI</name>
<feature type="compositionally biased region" description="Basic and acidic residues" evidence="2">
    <location>
        <begin position="884"/>
        <end position="893"/>
    </location>
</feature>
<evidence type="ECO:0000313" key="3">
    <source>
        <dbReference type="EMBL" id="WQF89152.1"/>
    </source>
</evidence>
<dbReference type="RefSeq" id="XP_062786373.1">
    <property type="nucleotide sequence ID" value="XM_062930322.1"/>
</dbReference>
<evidence type="ECO:0000313" key="4">
    <source>
        <dbReference type="Proteomes" id="UP001322277"/>
    </source>
</evidence>
<feature type="compositionally biased region" description="Low complexity" evidence="2">
    <location>
        <begin position="907"/>
        <end position="923"/>
    </location>
</feature>
<feature type="region of interest" description="Disordered" evidence="2">
    <location>
        <begin position="49"/>
        <end position="72"/>
    </location>
</feature>
<organism evidence="3 4">
    <name type="scientific">Colletotrichum destructivum</name>
    <dbReference type="NCBI Taxonomy" id="34406"/>
    <lineage>
        <taxon>Eukaryota</taxon>
        <taxon>Fungi</taxon>
        <taxon>Dikarya</taxon>
        <taxon>Ascomycota</taxon>
        <taxon>Pezizomycotina</taxon>
        <taxon>Sordariomycetes</taxon>
        <taxon>Hypocreomycetidae</taxon>
        <taxon>Glomerellales</taxon>
        <taxon>Glomerellaceae</taxon>
        <taxon>Colletotrichum</taxon>
        <taxon>Colletotrichum destructivum species complex</taxon>
    </lineage>
</organism>
<dbReference type="GeneID" id="87950666"/>
<evidence type="ECO:0000256" key="1">
    <source>
        <dbReference type="SAM" id="Coils"/>
    </source>
</evidence>
<dbReference type="EMBL" id="CP137313">
    <property type="protein sequence ID" value="WQF89152.1"/>
    <property type="molecule type" value="Genomic_DNA"/>
</dbReference>
<feature type="compositionally biased region" description="Low complexity" evidence="2">
    <location>
        <begin position="943"/>
        <end position="956"/>
    </location>
</feature>
<feature type="region of interest" description="Disordered" evidence="2">
    <location>
        <begin position="624"/>
        <end position="753"/>
    </location>
</feature>
<feature type="region of interest" description="Disordered" evidence="2">
    <location>
        <begin position="1"/>
        <end position="25"/>
    </location>
</feature>